<dbReference type="KEGG" id="ahu:A6A40_27390"/>
<dbReference type="OrthoDB" id="2988517at2"/>
<evidence type="ECO:0000259" key="1">
    <source>
        <dbReference type="Pfam" id="PF12973"/>
    </source>
</evidence>
<organism evidence="2 3">
    <name type="scientific">Azospirillum humicireducens</name>
    <dbReference type="NCBI Taxonomy" id="1226968"/>
    <lineage>
        <taxon>Bacteria</taxon>
        <taxon>Pseudomonadati</taxon>
        <taxon>Pseudomonadota</taxon>
        <taxon>Alphaproteobacteria</taxon>
        <taxon>Rhodospirillales</taxon>
        <taxon>Azospirillaceae</taxon>
        <taxon>Azospirillum</taxon>
    </lineage>
</organism>
<dbReference type="InterPro" id="IPR012807">
    <property type="entry name" value="Anti-sigma_ChrR"/>
</dbReference>
<dbReference type="Proteomes" id="UP000077405">
    <property type="component" value="Plasmid pYZ5"/>
</dbReference>
<geneLocation type="plasmid" evidence="2 3">
    <name>pYZ5</name>
</geneLocation>
<dbReference type="InterPro" id="IPR041916">
    <property type="entry name" value="Anti_sigma_zinc_sf"/>
</dbReference>
<dbReference type="RefSeq" id="WP_108548943.1">
    <property type="nucleotide sequence ID" value="NZ_CP028906.1"/>
</dbReference>
<dbReference type="Gene3D" id="2.60.120.10">
    <property type="entry name" value="Jelly Rolls"/>
    <property type="match status" value="1"/>
</dbReference>
<dbReference type="InterPro" id="IPR014710">
    <property type="entry name" value="RmlC-like_jellyroll"/>
</dbReference>
<dbReference type="InterPro" id="IPR011051">
    <property type="entry name" value="RmlC_Cupin_sf"/>
</dbReference>
<proteinExistence type="predicted"/>
<dbReference type="Gene3D" id="1.10.10.1320">
    <property type="entry name" value="Anti-sigma factor, zinc-finger domain"/>
    <property type="match status" value="1"/>
</dbReference>
<feature type="domain" description="ChrR-like cupin" evidence="1">
    <location>
        <begin position="130"/>
        <end position="226"/>
    </location>
</feature>
<evidence type="ECO:0000313" key="2">
    <source>
        <dbReference type="EMBL" id="AWB08691.1"/>
    </source>
</evidence>
<accession>A0A2R4VWD6</accession>
<name>A0A2R4VWD6_9PROT</name>
<dbReference type="Pfam" id="PF12973">
    <property type="entry name" value="Cupin_7"/>
    <property type="match status" value="1"/>
</dbReference>
<dbReference type="CDD" id="cd20301">
    <property type="entry name" value="cupin_ChrR"/>
    <property type="match status" value="1"/>
</dbReference>
<reference evidence="2 3" key="1">
    <citation type="submission" date="2018-04" db="EMBL/GenBank/DDBJ databases">
        <title>Complete genome sequence of the nitrogen-fixing bacterium Azospirillum humicireducens type strain SgZ-5.</title>
        <authorList>
            <person name="Yu Z."/>
        </authorList>
    </citation>
    <scope>NUCLEOTIDE SEQUENCE [LARGE SCALE GENOMIC DNA]</scope>
    <source>
        <strain evidence="2 3">SgZ-5</strain>
        <plasmid evidence="2 3">pYZ5</plasmid>
    </source>
</reference>
<keyword evidence="3" id="KW-1185">Reference proteome</keyword>
<evidence type="ECO:0000313" key="3">
    <source>
        <dbReference type="Proteomes" id="UP000077405"/>
    </source>
</evidence>
<dbReference type="SUPFAM" id="SSF51182">
    <property type="entry name" value="RmlC-like cupins"/>
    <property type="match status" value="1"/>
</dbReference>
<protein>
    <submittedName>
        <fullName evidence="2">Transcriptional regulator</fullName>
    </submittedName>
</protein>
<dbReference type="EMBL" id="CP028906">
    <property type="protein sequence ID" value="AWB08691.1"/>
    <property type="molecule type" value="Genomic_DNA"/>
</dbReference>
<sequence>MTAREPTSARPLLPNHHPSDALLVAYGAGSLAEGLSLAVAVHLAHCPDCRAALAEVEALGGALLEELPPAPLETLSLSATLARLDLEEAPVNPCKAGCAGLPWGNRRPSRPGVRDGKALPSPLLPYVSQATDLDGLAWQRLAPGVRRVELMPRSAAGGAAQLLRIAPGTALPHHSHGGLELTVVLSGHFADELGRYGPGDLAEVDGDTDHQPIADSHRDCICLIATDAPLRFTGLMGRLMQPFIGL</sequence>
<dbReference type="NCBIfam" id="TIGR02451">
    <property type="entry name" value="anti_sig_ChrR"/>
    <property type="match status" value="1"/>
</dbReference>
<gene>
    <name evidence="2" type="ORF">A6A40_27390</name>
</gene>
<keyword evidence="2" id="KW-0614">Plasmid</keyword>
<dbReference type="InterPro" id="IPR025979">
    <property type="entry name" value="ChrR-like_cupin_dom"/>
</dbReference>
<dbReference type="AlphaFoldDB" id="A0A2R4VWD6"/>